<dbReference type="Proteomes" id="UP000010482">
    <property type="component" value="Chromosome"/>
</dbReference>
<proteinExistence type="predicted"/>
<dbReference type="RefSeq" id="WP_015229122.1">
    <property type="nucleotide sequence ID" value="NC_019780.1"/>
</dbReference>
<protein>
    <submittedName>
        <fullName evidence="2">Uncharacterized protein</fullName>
    </submittedName>
</protein>
<feature type="region of interest" description="Disordered" evidence="1">
    <location>
        <begin position="19"/>
        <end position="82"/>
    </location>
</feature>
<evidence type="ECO:0000313" key="2">
    <source>
        <dbReference type="EMBL" id="AFZ50118.1"/>
    </source>
</evidence>
<dbReference type="KEGG" id="dsl:Dacsa_1429"/>
<feature type="compositionally biased region" description="Polar residues" evidence="1">
    <location>
        <begin position="38"/>
        <end position="56"/>
    </location>
</feature>
<sequence>MVGIIKNLFSGKDNYYAELSEDQTTETETQQSATESQPEATKTASIPMTNESQPQNDPLRGETFAPNYLMPKATPFRRRPGANLENFKALAREVNIPRN</sequence>
<keyword evidence="3" id="KW-1185">Reference proteome</keyword>
<dbReference type="OrthoDB" id="561688at2"/>
<gene>
    <name evidence="2" type="ORF">Dacsa_1429</name>
</gene>
<accession>K9YVI3</accession>
<feature type="compositionally biased region" description="Low complexity" evidence="1">
    <location>
        <begin position="26"/>
        <end position="37"/>
    </location>
</feature>
<dbReference type="EMBL" id="CP003944">
    <property type="protein sequence ID" value="AFZ50118.1"/>
    <property type="molecule type" value="Genomic_DNA"/>
</dbReference>
<dbReference type="HOGENOM" id="CLU_2315619_0_0_3"/>
<reference evidence="2" key="1">
    <citation type="submission" date="2012-04" db="EMBL/GenBank/DDBJ databases">
        <title>Finished genome of Dactylococcopsis salina PCC 8305.</title>
        <authorList>
            <consortium name="US DOE Joint Genome Institute"/>
            <person name="Gugger M."/>
            <person name="Coursin T."/>
            <person name="Rippka R."/>
            <person name="Tandeau De Marsac N."/>
            <person name="Huntemann M."/>
            <person name="Wei C.-L."/>
            <person name="Han J."/>
            <person name="Detter J.C."/>
            <person name="Han C."/>
            <person name="Tapia R."/>
            <person name="Daligault H."/>
            <person name="Chen A."/>
            <person name="Krypides N."/>
            <person name="Mavromatis K."/>
            <person name="Markowitz V."/>
            <person name="Szeto E."/>
            <person name="Ivanova N."/>
            <person name="Ovchinnikova G."/>
            <person name="Pagani I."/>
            <person name="Pati A."/>
            <person name="Goodwin L."/>
            <person name="Peters L."/>
            <person name="Pitluck S."/>
            <person name="Woyke T."/>
            <person name="Kerfeld C."/>
        </authorList>
    </citation>
    <scope>NUCLEOTIDE SEQUENCE [LARGE SCALE GENOMIC DNA]</scope>
    <source>
        <strain evidence="2">PCC 8305</strain>
    </source>
</reference>
<evidence type="ECO:0000256" key="1">
    <source>
        <dbReference type="SAM" id="MobiDB-lite"/>
    </source>
</evidence>
<evidence type="ECO:0000313" key="3">
    <source>
        <dbReference type="Proteomes" id="UP000010482"/>
    </source>
</evidence>
<dbReference type="AlphaFoldDB" id="K9YVI3"/>
<name>K9YVI3_DACS8</name>
<organism evidence="2 3">
    <name type="scientific">Dactylococcopsis salina (strain PCC 8305)</name>
    <name type="common">Myxobactron salinum</name>
    <dbReference type="NCBI Taxonomy" id="13035"/>
    <lineage>
        <taxon>Bacteria</taxon>
        <taxon>Bacillati</taxon>
        <taxon>Cyanobacteriota</taxon>
        <taxon>Cyanophyceae</taxon>
        <taxon>Nodosilineales</taxon>
        <taxon>Cymatolegaceae</taxon>
        <taxon>Dactylococcopsis</taxon>
    </lineage>
</organism>